<keyword evidence="3" id="KW-1185">Reference proteome</keyword>
<protein>
    <submittedName>
        <fullName evidence="2">ArsR family transcriptional regulator</fullName>
    </submittedName>
</protein>
<evidence type="ECO:0000313" key="3">
    <source>
        <dbReference type="Proteomes" id="UP000437065"/>
    </source>
</evidence>
<dbReference type="RefSeq" id="WP_159663429.1">
    <property type="nucleotide sequence ID" value="NZ_WUUS01000002.1"/>
</dbReference>
<dbReference type="Pfam" id="PF24035">
    <property type="entry name" value="DUF7344"/>
    <property type="match status" value="1"/>
</dbReference>
<reference evidence="2 3" key="1">
    <citation type="submission" date="2019-12" db="EMBL/GenBank/DDBJ databases">
        <title>Isolation and characterization of three novel carbon monoxide-oxidizing members of Halobacteria from salione crusts and soils.</title>
        <authorList>
            <person name="Myers M.R."/>
            <person name="King G.M."/>
        </authorList>
    </citation>
    <scope>NUCLEOTIDE SEQUENCE [LARGE SCALE GENOMIC DNA]</scope>
    <source>
        <strain evidence="2 3">WSA2</strain>
    </source>
</reference>
<dbReference type="InterPro" id="IPR055768">
    <property type="entry name" value="DUF7344"/>
</dbReference>
<proteinExistence type="predicted"/>
<evidence type="ECO:0000313" key="2">
    <source>
        <dbReference type="EMBL" id="MXR40372.1"/>
    </source>
</evidence>
<dbReference type="EMBL" id="WUUS01000002">
    <property type="protein sequence ID" value="MXR40372.1"/>
    <property type="molecule type" value="Genomic_DNA"/>
</dbReference>
<comment type="caution">
    <text evidence="2">The sequence shown here is derived from an EMBL/GenBank/DDBJ whole genome shotgun (WGS) entry which is preliminary data.</text>
</comment>
<dbReference type="OrthoDB" id="247722at2157"/>
<feature type="domain" description="DUF7344" evidence="1">
    <location>
        <begin position="46"/>
        <end position="81"/>
    </location>
</feature>
<name>A0A6B0SVW2_9EURY</name>
<evidence type="ECO:0000259" key="1">
    <source>
        <dbReference type="Pfam" id="PF24035"/>
    </source>
</evidence>
<gene>
    <name evidence="2" type="ORF">GRX01_03245</name>
</gene>
<organism evidence="2 3">
    <name type="scientific">Halobaculum saliterrae</name>
    <dbReference type="NCBI Taxonomy" id="2073113"/>
    <lineage>
        <taxon>Archaea</taxon>
        <taxon>Methanobacteriati</taxon>
        <taxon>Methanobacteriota</taxon>
        <taxon>Stenosarchaea group</taxon>
        <taxon>Halobacteria</taxon>
        <taxon>Halobacteriales</taxon>
        <taxon>Haloferacaceae</taxon>
        <taxon>Halobaculum</taxon>
    </lineage>
</organism>
<dbReference type="AlphaFoldDB" id="A0A6B0SVW2"/>
<sequence>MDSVHATRTLDDCLDALGHVQRRKLLRALLVHNPQDDDPTRIDPNESNDEELERLIAMKHVHLPKLEEYGFISWDRDTSEVSKGPDFDEIRPLLEVLADHEEELPEGWL</sequence>
<accession>A0A6B0SVW2</accession>
<dbReference type="Proteomes" id="UP000437065">
    <property type="component" value="Unassembled WGS sequence"/>
</dbReference>